<gene>
    <name evidence="3" type="ORF">AMS68_002381</name>
</gene>
<organism evidence="3 4">
    <name type="scientific">Peltaster fructicola</name>
    <dbReference type="NCBI Taxonomy" id="286661"/>
    <lineage>
        <taxon>Eukaryota</taxon>
        <taxon>Fungi</taxon>
        <taxon>Dikarya</taxon>
        <taxon>Ascomycota</taxon>
        <taxon>Pezizomycotina</taxon>
        <taxon>Dothideomycetes</taxon>
        <taxon>Dothideomycetes incertae sedis</taxon>
        <taxon>Peltaster</taxon>
    </lineage>
</organism>
<evidence type="ECO:0000259" key="2">
    <source>
        <dbReference type="SMART" id="SM00382"/>
    </source>
</evidence>
<dbReference type="InterPro" id="IPR054289">
    <property type="entry name" value="DUF7025"/>
</dbReference>
<dbReference type="AlphaFoldDB" id="A0A6H0XQ52"/>
<dbReference type="Pfam" id="PF22942">
    <property type="entry name" value="DUF7025"/>
    <property type="match status" value="1"/>
</dbReference>
<dbReference type="EMBL" id="CP051140">
    <property type="protein sequence ID" value="QIW96863.1"/>
    <property type="molecule type" value="Genomic_DNA"/>
</dbReference>
<dbReference type="Pfam" id="PF00004">
    <property type="entry name" value="AAA"/>
    <property type="match status" value="1"/>
</dbReference>
<dbReference type="SUPFAM" id="SSF52540">
    <property type="entry name" value="P-loop containing nucleoside triphosphate hydrolases"/>
    <property type="match status" value="1"/>
</dbReference>
<proteinExistence type="predicted"/>
<dbReference type="PANTHER" id="PTHR46411">
    <property type="entry name" value="FAMILY ATPASE, PUTATIVE-RELATED"/>
    <property type="match status" value="1"/>
</dbReference>
<dbReference type="GO" id="GO:0005524">
    <property type="term" value="F:ATP binding"/>
    <property type="evidence" value="ECO:0007669"/>
    <property type="project" value="InterPro"/>
</dbReference>
<reference evidence="3 4" key="1">
    <citation type="journal article" date="2016" name="Sci. Rep.">
        <title>Peltaster fructicola genome reveals evolution from an invasive phytopathogen to an ectophytic parasite.</title>
        <authorList>
            <person name="Xu C."/>
            <person name="Chen H."/>
            <person name="Gleason M.L."/>
            <person name="Xu J.R."/>
            <person name="Liu H."/>
            <person name="Zhang R."/>
            <person name="Sun G."/>
        </authorList>
    </citation>
    <scope>NUCLEOTIDE SEQUENCE [LARGE SCALE GENOMIC DNA]</scope>
    <source>
        <strain evidence="3 4">LNHT1506</strain>
    </source>
</reference>
<protein>
    <recommendedName>
        <fullName evidence="2">AAA+ ATPase domain-containing protein</fullName>
    </recommendedName>
</protein>
<dbReference type="GO" id="GO:0016887">
    <property type="term" value="F:ATP hydrolysis activity"/>
    <property type="evidence" value="ECO:0007669"/>
    <property type="project" value="InterPro"/>
</dbReference>
<dbReference type="CDD" id="cd19481">
    <property type="entry name" value="RecA-like_protease"/>
    <property type="match status" value="1"/>
</dbReference>
<feature type="compositionally biased region" description="Basic and acidic residues" evidence="1">
    <location>
        <begin position="1"/>
        <end position="10"/>
    </location>
</feature>
<keyword evidence="4" id="KW-1185">Reference proteome</keyword>
<sequence length="655" mass="74541">MTGRGRRNESDSEDDVDQYASGVQALNRDQHNASWSSATGVEVTNDQNELVMLAELKNLDHRSGARGQTFYTETAEDEEVPQQKKWWDKFALCLVRHLSRKTVERTELRINSPHLKTILRDVAGDYPNISFTTRKVTVREPYHVLFHHHLDLAARLKTLAEDSDAAKHLTLLLGFIQDKFSETIEESAGLREQNLITHSTAWTMYKSGTILLGSDLAQPRAYKLRRYQYEGKDKVTLKLYVDYVDYDGNQLGLRHETFGITEFSGSQPIDKLPAFPLECHPNSAEIRARLLARGRRFEKLTGMHFQYYEGLAIELKDRSAEAKVNHEGRIVIDGKTFRRMHSDAPGVDDLDPDLDSLSTISLHITKEPRLTTLTDAQCVLANATVLGFSFATKAWYKFYIDGLQDIEWNKSCFDKLVLPEQQKDTVKALVSTHIQNKLDLDDIVKGKGQGLVLLLHGPPGVGKTLTAETVAEFCRRPLYTISSGDLGTNSSDLNDKLEKILSLASTWKAVLLIDEADVFLERRSLHDMDRNALVSIFLRVLEWYNGILFLTTNRVETFDDAFKSRIHAPLKYTDFSADSRKQVWKTFLSSMEDATFTEKEYDVLTETKLNGRQIKNVVRTAKSLSQYHGEKLDTAKLLQVIDLQNNFEQDLASWI</sequence>
<evidence type="ECO:0000313" key="3">
    <source>
        <dbReference type="EMBL" id="QIW96863.1"/>
    </source>
</evidence>
<dbReference type="InterPro" id="IPR003593">
    <property type="entry name" value="AAA+_ATPase"/>
</dbReference>
<dbReference type="Gene3D" id="3.40.50.300">
    <property type="entry name" value="P-loop containing nucleotide triphosphate hydrolases"/>
    <property type="match status" value="1"/>
</dbReference>
<evidence type="ECO:0000313" key="4">
    <source>
        <dbReference type="Proteomes" id="UP000503462"/>
    </source>
</evidence>
<evidence type="ECO:0000256" key="1">
    <source>
        <dbReference type="SAM" id="MobiDB-lite"/>
    </source>
</evidence>
<dbReference type="Proteomes" id="UP000503462">
    <property type="component" value="Chromosome 2"/>
</dbReference>
<accession>A0A6H0XQ52</accession>
<dbReference type="InterPro" id="IPR027417">
    <property type="entry name" value="P-loop_NTPase"/>
</dbReference>
<dbReference type="InterPro" id="IPR003959">
    <property type="entry name" value="ATPase_AAA_core"/>
</dbReference>
<name>A0A6H0XQ52_9PEZI</name>
<feature type="domain" description="AAA+ ATPase" evidence="2">
    <location>
        <begin position="449"/>
        <end position="573"/>
    </location>
</feature>
<feature type="region of interest" description="Disordered" evidence="1">
    <location>
        <begin position="1"/>
        <end position="21"/>
    </location>
</feature>
<dbReference type="SMART" id="SM00382">
    <property type="entry name" value="AAA"/>
    <property type="match status" value="1"/>
</dbReference>
<dbReference type="PANTHER" id="PTHR46411:SF2">
    <property type="entry name" value="AAA+ ATPASE DOMAIN-CONTAINING PROTEIN"/>
    <property type="match status" value="1"/>
</dbReference>
<dbReference type="OrthoDB" id="10042665at2759"/>